<feature type="compositionally biased region" description="Polar residues" evidence="1">
    <location>
        <begin position="21"/>
        <end position="32"/>
    </location>
</feature>
<proteinExistence type="predicted"/>
<dbReference type="EMBL" id="CP011856">
    <property type="protein sequence ID" value="AKM54063.1"/>
    <property type="molecule type" value="Genomic_DNA"/>
</dbReference>
<gene>
    <name evidence="2" type="ORF">SERIO_v1c04860</name>
</gene>
<dbReference type="Proteomes" id="UP000035661">
    <property type="component" value="Chromosome"/>
</dbReference>
<evidence type="ECO:0000313" key="3">
    <source>
        <dbReference type="Proteomes" id="UP000035661"/>
    </source>
</evidence>
<feature type="region of interest" description="Disordered" evidence="1">
    <location>
        <begin position="1"/>
        <end position="68"/>
    </location>
</feature>
<feature type="compositionally biased region" description="Acidic residues" evidence="1">
    <location>
        <begin position="49"/>
        <end position="63"/>
    </location>
</feature>
<accession>A0A0H3XHC6</accession>
<reference evidence="3" key="2">
    <citation type="submission" date="2015-06" db="EMBL/GenBank/DDBJ databases">
        <title>Complete genome sequence of Spiroplasma eriocheiris TDA-040725-5 (DSM 21848).</title>
        <authorList>
            <person name="Lo W.-S."/>
            <person name="Kuo C.-H."/>
        </authorList>
    </citation>
    <scope>NUCLEOTIDE SEQUENCE [LARGE SCALE GENOMIC DNA]</scope>
    <source>
        <strain evidence="3">TDA-040725-5</strain>
    </source>
</reference>
<name>A0A0H3XHC6_9MOLU</name>
<organism evidence="2 3">
    <name type="scientific">Spiroplasma eriocheiris</name>
    <dbReference type="NCBI Taxonomy" id="315358"/>
    <lineage>
        <taxon>Bacteria</taxon>
        <taxon>Bacillati</taxon>
        <taxon>Mycoplasmatota</taxon>
        <taxon>Mollicutes</taxon>
        <taxon>Entomoplasmatales</taxon>
        <taxon>Spiroplasmataceae</taxon>
        <taxon>Spiroplasma</taxon>
    </lineage>
</organism>
<evidence type="ECO:0000256" key="1">
    <source>
        <dbReference type="SAM" id="MobiDB-lite"/>
    </source>
</evidence>
<feature type="compositionally biased region" description="Basic and acidic residues" evidence="1">
    <location>
        <begin position="35"/>
        <end position="48"/>
    </location>
</feature>
<reference evidence="2 3" key="1">
    <citation type="journal article" date="2015" name="Genome Biol. Evol.">
        <title>Found and Lost: The Fates of Horizontally Acquired Genes in Arthropod-Symbiotic Spiroplasma.</title>
        <authorList>
            <person name="Lo W.S."/>
            <person name="Gasparich G.E."/>
            <person name="Kuo C.H."/>
        </authorList>
    </citation>
    <scope>NUCLEOTIDE SEQUENCE [LARGE SCALE GENOMIC DNA]</scope>
    <source>
        <strain evidence="3">TDA-040725-5</strain>
    </source>
</reference>
<dbReference type="AlphaFoldDB" id="A0A0H3XHC6"/>
<sequence length="237" mass="27295">MREEILSSDTDEGFEEDLTENKQLLGNNNSSPALEEERQPSQEFKESSDEGFVEDSDDKDFENEPGNNKSLWTRIKNKITGNNEEIKVSNVAFLALWKFHNDLNKYEKDEQNKIKGCYQKFHKKIYNILANSNENDEIVIKVEGREVAAITIGELKKMSGDPVKWVYDQIEANNKIKETHTINAEELTEKQQKLIQRKIENAKKTEDIKAQMDNQLNEQLVLAPSTPPPVSDDSIHR</sequence>
<protein>
    <submittedName>
        <fullName evidence="2">Uncharacterized protein</fullName>
    </submittedName>
</protein>
<evidence type="ECO:0000313" key="2">
    <source>
        <dbReference type="EMBL" id="AKM54063.1"/>
    </source>
</evidence>
<feature type="compositionally biased region" description="Acidic residues" evidence="1">
    <location>
        <begin position="9"/>
        <end position="18"/>
    </location>
</feature>
<dbReference type="KEGG" id="seri:SERIO_v1c04860"/>
<dbReference type="PATRIC" id="fig|743698.3.peg.485"/>
<dbReference type="RefSeq" id="WP_047791308.1">
    <property type="nucleotide sequence ID" value="NZ_CP011856.1"/>
</dbReference>
<keyword evidence="3" id="KW-1185">Reference proteome</keyword>
<feature type="region of interest" description="Disordered" evidence="1">
    <location>
        <begin position="205"/>
        <end position="237"/>
    </location>
</feature>